<name>A0A5D3CNL4_CUCMM</name>
<organism evidence="1 2">
    <name type="scientific">Cucumis melo var. makuwa</name>
    <name type="common">Oriental melon</name>
    <dbReference type="NCBI Taxonomy" id="1194695"/>
    <lineage>
        <taxon>Eukaryota</taxon>
        <taxon>Viridiplantae</taxon>
        <taxon>Streptophyta</taxon>
        <taxon>Embryophyta</taxon>
        <taxon>Tracheophyta</taxon>
        <taxon>Spermatophyta</taxon>
        <taxon>Magnoliopsida</taxon>
        <taxon>eudicotyledons</taxon>
        <taxon>Gunneridae</taxon>
        <taxon>Pentapetalae</taxon>
        <taxon>rosids</taxon>
        <taxon>fabids</taxon>
        <taxon>Cucurbitales</taxon>
        <taxon>Cucurbitaceae</taxon>
        <taxon>Benincaseae</taxon>
        <taxon>Cucumis</taxon>
    </lineage>
</organism>
<evidence type="ECO:0000313" key="2">
    <source>
        <dbReference type="Proteomes" id="UP000321947"/>
    </source>
</evidence>
<sequence length="132" mass="15027">MSVARSFDLWQKDAFFSAAEEHKMLEGRMVKQLDMLQTSSRHFVNVFHRSTVGGEFKSRFVVCPFLSRVNVAMTEFEFVYSSEVEIWEMMMESVKDPLFSEGKTVYFGRLTSLAFCGLFGCKGIGVHSGPRG</sequence>
<protein>
    <submittedName>
        <fullName evidence="1">Uncharacterized protein</fullName>
    </submittedName>
</protein>
<dbReference type="AlphaFoldDB" id="A0A5D3CNL4"/>
<reference evidence="1 2" key="1">
    <citation type="submission" date="2019-08" db="EMBL/GenBank/DDBJ databases">
        <title>Draft genome sequences of two oriental melons (Cucumis melo L. var makuwa).</title>
        <authorList>
            <person name="Kwon S.-Y."/>
        </authorList>
    </citation>
    <scope>NUCLEOTIDE SEQUENCE [LARGE SCALE GENOMIC DNA]</scope>
    <source>
        <strain evidence="2">cv. Chang Bougi</strain>
        <tissue evidence="1">Leaf</tissue>
    </source>
</reference>
<accession>A0A5D3CNL4</accession>
<evidence type="ECO:0000313" key="1">
    <source>
        <dbReference type="EMBL" id="TYK11839.1"/>
    </source>
</evidence>
<proteinExistence type="predicted"/>
<dbReference type="EMBL" id="SSTD01010431">
    <property type="protein sequence ID" value="TYK11839.1"/>
    <property type="molecule type" value="Genomic_DNA"/>
</dbReference>
<dbReference type="Proteomes" id="UP000321947">
    <property type="component" value="Unassembled WGS sequence"/>
</dbReference>
<gene>
    <name evidence="1" type="ORF">E5676_scaffold152G00590</name>
</gene>
<comment type="caution">
    <text evidence="1">The sequence shown here is derived from an EMBL/GenBank/DDBJ whole genome shotgun (WGS) entry which is preliminary data.</text>
</comment>